<feature type="domain" description="AB hydrolase-1" evidence="1">
    <location>
        <begin position="16"/>
        <end position="131"/>
    </location>
</feature>
<dbReference type="RefSeq" id="WP_026173396.1">
    <property type="nucleotide sequence ID" value="NZ_AQWH01000007.1"/>
</dbReference>
<sequence length="264" mass="28448">MAGPLICRDEGEGPELVLVHGYLGGAGMWDGQFAAFAGRFRCIAPNLAGFGASSHLEAPESIDGHARLVFETLDALGVERFRLLGHSMGGMVVQQMAAMAPERIEKLVLYGTGPVGVLPNRFETIETSRRRIRSDGLEATAARIAATWFMKGADAEGYAICVAEGARASLQAALASLTAWEHWDGTAALPHFPMPTLVVWGDGDRSYGWSQPETLWKNIPGCRLAVVPGAAHNVHMEKPEIFNMIVADFLSDDSCPAWTPGPFR</sequence>
<evidence type="ECO:0000313" key="3">
    <source>
        <dbReference type="Proteomes" id="UP000191135"/>
    </source>
</evidence>
<dbReference type="InterPro" id="IPR000073">
    <property type="entry name" value="AB_hydrolase_1"/>
</dbReference>
<dbReference type="SUPFAM" id="SSF53474">
    <property type="entry name" value="alpha/beta-Hydrolases"/>
    <property type="match status" value="1"/>
</dbReference>
<dbReference type="Gene3D" id="3.40.50.1820">
    <property type="entry name" value="alpha/beta hydrolase"/>
    <property type="match status" value="1"/>
</dbReference>
<evidence type="ECO:0000313" key="2">
    <source>
        <dbReference type="EMBL" id="AQZ53606.1"/>
    </source>
</evidence>
<proteinExistence type="predicted"/>
<dbReference type="InterPro" id="IPR029058">
    <property type="entry name" value="AB_hydrolase_fold"/>
</dbReference>
<dbReference type="PANTHER" id="PTHR43798">
    <property type="entry name" value="MONOACYLGLYCEROL LIPASE"/>
    <property type="match status" value="1"/>
</dbReference>
<gene>
    <name evidence="2" type="primary">ydjP</name>
    <name evidence="2" type="ORF">Mame_04314</name>
</gene>
<dbReference type="Proteomes" id="UP000191135">
    <property type="component" value="Chromosome"/>
</dbReference>
<evidence type="ECO:0000259" key="1">
    <source>
        <dbReference type="Pfam" id="PF00561"/>
    </source>
</evidence>
<dbReference type="eggNOG" id="COG0596">
    <property type="taxonomic scope" value="Bacteria"/>
</dbReference>
<reference evidence="2 3" key="1">
    <citation type="submission" date="2017-03" db="EMBL/GenBank/DDBJ databases">
        <title>Foreign affairs: Plasmid Transfer between Roseobacters and Rhizobia.</title>
        <authorList>
            <person name="Bartling P."/>
            <person name="Bunk B."/>
            <person name="Overmann J."/>
            <person name="Brinkmann H."/>
            <person name="Petersen J."/>
        </authorList>
    </citation>
    <scope>NUCLEOTIDE SEQUENCE [LARGE SCALE GENOMIC DNA]</scope>
    <source>
        <strain evidence="2 3">MACL11</strain>
    </source>
</reference>
<dbReference type="KEGG" id="mmed:Mame_04314"/>
<dbReference type="InterPro" id="IPR050266">
    <property type="entry name" value="AB_hydrolase_sf"/>
</dbReference>
<dbReference type="EMBL" id="CP020330">
    <property type="protein sequence ID" value="AQZ53606.1"/>
    <property type="molecule type" value="Genomic_DNA"/>
</dbReference>
<dbReference type="PRINTS" id="PR00111">
    <property type="entry name" value="ABHYDROLASE"/>
</dbReference>
<dbReference type="GO" id="GO:0016787">
    <property type="term" value="F:hydrolase activity"/>
    <property type="evidence" value="ECO:0007669"/>
    <property type="project" value="UniProtKB-KW"/>
</dbReference>
<dbReference type="STRING" id="1122214.Mame_04314"/>
<dbReference type="AlphaFoldDB" id="A0A1U9Z7H1"/>
<organism evidence="2 3">
    <name type="scientific">Martelella mediterranea DSM 17316</name>
    <dbReference type="NCBI Taxonomy" id="1122214"/>
    <lineage>
        <taxon>Bacteria</taxon>
        <taxon>Pseudomonadati</taxon>
        <taxon>Pseudomonadota</taxon>
        <taxon>Alphaproteobacteria</taxon>
        <taxon>Hyphomicrobiales</taxon>
        <taxon>Aurantimonadaceae</taxon>
        <taxon>Martelella</taxon>
    </lineage>
</organism>
<keyword evidence="3" id="KW-1185">Reference proteome</keyword>
<name>A0A1U9Z7H1_9HYPH</name>
<protein>
    <submittedName>
        <fullName evidence="2">AB hydrolase superfamily protein YdjP</fullName>
        <ecNumber evidence="2">3.-.-.-</ecNumber>
    </submittedName>
</protein>
<dbReference type="EC" id="3.-.-.-" evidence="2"/>
<dbReference type="Pfam" id="PF00561">
    <property type="entry name" value="Abhydrolase_1"/>
    <property type="match status" value="1"/>
</dbReference>
<keyword evidence="2" id="KW-0378">Hydrolase</keyword>
<accession>A0A1U9Z7H1</accession>